<feature type="domain" description="DNA mismatch repair protein MutS-like N-terminal" evidence="1">
    <location>
        <begin position="1"/>
        <end position="74"/>
    </location>
</feature>
<dbReference type="SUPFAM" id="SSF55271">
    <property type="entry name" value="DNA repair protein MutS, domain I"/>
    <property type="match status" value="1"/>
</dbReference>
<dbReference type="Gene3D" id="3.40.1170.10">
    <property type="entry name" value="DNA repair protein MutS, domain I"/>
    <property type="match status" value="1"/>
</dbReference>
<sequence>MKNSSNNFITLRKMGGFYQCFDDDSYILYYLFNYKITNKRCGFPHSSLSKVINNLESKKISYKIIDEKTDDNTKDFKKLNNYNHYLKLGIDKYNLDTKKKSLEDKIREMPFTKIEKLYKMIEDYVNE</sequence>
<dbReference type="GO" id="GO:0005524">
    <property type="term" value="F:ATP binding"/>
    <property type="evidence" value="ECO:0007669"/>
    <property type="project" value="InterPro"/>
</dbReference>
<evidence type="ECO:0000313" key="2">
    <source>
        <dbReference type="EMBL" id="HIR58987.1"/>
    </source>
</evidence>
<reference evidence="2" key="1">
    <citation type="submission" date="2020-10" db="EMBL/GenBank/DDBJ databases">
        <authorList>
            <person name="Gilroy R."/>
        </authorList>
    </citation>
    <scope>NUCLEOTIDE SEQUENCE</scope>
    <source>
        <strain evidence="2">CHK184-20233</strain>
    </source>
</reference>
<dbReference type="AlphaFoldDB" id="A0A9D1J2Z0"/>
<dbReference type="GO" id="GO:0006298">
    <property type="term" value="P:mismatch repair"/>
    <property type="evidence" value="ECO:0007669"/>
    <property type="project" value="InterPro"/>
</dbReference>
<name>A0A9D1J2Z0_9FIRM</name>
<evidence type="ECO:0000259" key="1">
    <source>
        <dbReference type="Pfam" id="PF01624"/>
    </source>
</evidence>
<dbReference type="Proteomes" id="UP000824232">
    <property type="component" value="Unassembled WGS sequence"/>
</dbReference>
<dbReference type="GO" id="GO:0030983">
    <property type="term" value="F:mismatched DNA binding"/>
    <property type="evidence" value="ECO:0007669"/>
    <property type="project" value="InterPro"/>
</dbReference>
<protein>
    <recommendedName>
        <fullName evidence="1">DNA mismatch repair protein MutS-like N-terminal domain-containing protein</fullName>
    </recommendedName>
</protein>
<organism evidence="2 3">
    <name type="scientific">Candidatus Onthousia excrementipullorum</name>
    <dbReference type="NCBI Taxonomy" id="2840884"/>
    <lineage>
        <taxon>Bacteria</taxon>
        <taxon>Bacillati</taxon>
        <taxon>Bacillota</taxon>
        <taxon>Bacilli</taxon>
        <taxon>Candidatus Onthousia</taxon>
    </lineage>
</organism>
<proteinExistence type="predicted"/>
<comment type="caution">
    <text evidence="2">The sequence shown here is derived from an EMBL/GenBank/DDBJ whole genome shotgun (WGS) entry which is preliminary data.</text>
</comment>
<dbReference type="InterPro" id="IPR007695">
    <property type="entry name" value="DNA_mismatch_repair_MutS-lik_N"/>
</dbReference>
<dbReference type="Pfam" id="PF01624">
    <property type="entry name" value="MutS_I"/>
    <property type="match status" value="1"/>
</dbReference>
<evidence type="ECO:0000313" key="3">
    <source>
        <dbReference type="Proteomes" id="UP000824232"/>
    </source>
</evidence>
<dbReference type="EMBL" id="DVHC01000030">
    <property type="protein sequence ID" value="HIR58987.1"/>
    <property type="molecule type" value="Genomic_DNA"/>
</dbReference>
<dbReference type="InterPro" id="IPR016151">
    <property type="entry name" value="DNA_mismatch_repair_MutS_N"/>
</dbReference>
<reference evidence="2" key="2">
    <citation type="journal article" date="2021" name="PeerJ">
        <title>Extensive microbial diversity within the chicken gut microbiome revealed by metagenomics and culture.</title>
        <authorList>
            <person name="Gilroy R."/>
            <person name="Ravi A."/>
            <person name="Getino M."/>
            <person name="Pursley I."/>
            <person name="Horton D.L."/>
            <person name="Alikhan N.F."/>
            <person name="Baker D."/>
            <person name="Gharbi K."/>
            <person name="Hall N."/>
            <person name="Watson M."/>
            <person name="Adriaenssens E.M."/>
            <person name="Foster-Nyarko E."/>
            <person name="Jarju S."/>
            <person name="Secka A."/>
            <person name="Antonio M."/>
            <person name="Oren A."/>
            <person name="Chaudhuri R.R."/>
            <person name="La Ragione R."/>
            <person name="Hildebrand F."/>
            <person name="Pallen M.J."/>
        </authorList>
    </citation>
    <scope>NUCLEOTIDE SEQUENCE</scope>
    <source>
        <strain evidence="2">CHK184-20233</strain>
    </source>
</reference>
<gene>
    <name evidence="2" type="ORF">IAB38_02955</name>
</gene>
<accession>A0A9D1J2Z0</accession>